<organism evidence="5 6">
    <name type="scientific">Cytobacillus kochii</name>
    <dbReference type="NCBI Taxonomy" id="859143"/>
    <lineage>
        <taxon>Bacteria</taxon>
        <taxon>Bacillati</taxon>
        <taxon>Bacillota</taxon>
        <taxon>Bacilli</taxon>
        <taxon>Bacillales</taxon>
        <taxon>Bacillaceae</taxon>
        <taxon>Cytobacillus</taxon>
    </lineage>
</organism>
<dbReference type="InterPro" id="IPR029000">
    <property type="entry name" value="Cyclophilin-like_dom_sf"/>
</dbReference>
<keyword evidence="1" id="KW-0547">Nucleotide-binding</keyword>
<dbReference type="RefSeq" id="WP_095371422.1">
    <property type="nucleotide sequence ID" value="NZ_CP022983.1"/>
</dbReference>
<reference evidence="5 6" key="1">
    <citation type="submission" date="2017-08" db="EMBL/GenBank/DDBJ databases">
        <title>Complete Genome Sequence of Bacillus kochii Oregon-R-modENCODE STRAIN BDGP4, isolated from Drosophila melanogaster gut.</title>
        <authorList>
            <person name="Wan K.H."/>
            <person name="Yu C."/>
            <person name="Park S."/>
            <person name="Hammonds A.S."/>
            <person name="Booth B.W."/>
            <person name="Celniker S.E."/>
        </authorList>
    </citation>
    <scope>NUCLEOTIDE SEQUENCE [LARGE SCALE GENOMIC DNA]</scope>
    <source>
        <strain evidence="5 6">BDGP4</strain>
    </source>
</reference>
<dbReference type="AlphaFoldDB" id="A0A248TI26"/>
<gene>
    <name evidence="5" type="ORF">CKF48_11350</name>
</gene>
<dbReference type="EMBL" id="CP022983">
    <property type="protein sequence ID" value="ASV67853.1"/>
    <property type="molecule type" value="Genomic_DNA"/>
</dbReference>
<evidence type="ECO:0000256" key="1">
    <source>
        <dbReference type="ARBA" id="ARBA00022741"/>
    </source>
</evidence>
<accession>A0A248TI26</accession>
<keyword evidence="6" id="KW-1185">Reference proteome</keyword>
<sequence>MKWHFCPLGDQALLIELGDQISSETQQKIQMFSNFLEDQRLPWMKECIPAYTNIAVFYDIWKVSQLCDKEQLPYEFVCAELNELLKSVDTQNRLSSRKIDIPVCYGGEFGPDLHEVARLNHLTPDEVIEIHSAGDYLVHMIGFAPGFPFIGGMSDKIAAPRRKSPRLQIPARTVGIAGMQTGVYPIETPGGWQLIGRTPIELFTPQEEMPTLLRAGDRIQFKPISFDEYKQLEAEQS</sequence>
<name>A0A248TI26_9BACI</name>
<dbReference type="GO" id="GO:0016787">
    <property type="term" value="F:hydrolase activity"/>
    <property type="evidence" value="ECO:0007669"/>
    <property type="project" value="UniProtKB-KW"/>
</dbReference>
<evidence type="ECO:0000256" key="2">
    <source>
        <dbReference type="ARBA" id="ARBA00022801"/>
    </source>
</evidence>
<evidence type="ECO:0000259" key="4">
    <source>
        <dbReference type="SMART" id="SM00796"/>
    </source>
</evidence>
<dbReference type="PANTHER" id="PTHR34698">
    <property type="entry name" value="5-OXOPROLINASE SUBUNIT B"/>
    <property type="match status" value="1"/>
</dbReference>
<keyword evidence="3" id="KW-0067">ATP-binding</keyword>
<dbReference type="InterPro" id="IPR010016">
    <property type="entry name" value="PxpB"/>
</dbReference>
<keyword evidence="2" id="KW-0378">Hydrolase</keyword>
<dbReference type="PANTHER" id="PTHR34698:SF2">
    <property type="entry name" value="5-OXOPROLINASE SUBUNIT B"/>
    <property type="match status" value="1"/>
</dbReference>
<feature type="domain" description="Carboxyltransferase" evidence="4">
    <location>
        <begin position="3"/>
        <end position="213"/>
    </location>
</feature>
<proteinExistence type="predicted"/>
<evidence type="ECO:0000313" key="5">
    <source>
        <dbReference type="EMBL" id="ASV67853.1"/>
    </source>
</evidence>
<dbReference type="SMART" id="SM00796">
    <property type="entry name" value="AHS1"/>
    <property type="match status" value="1"/>
</dbReference>
<dbReference type="Gene3D" id="2.40.100.10">
    <property type="entry name" value="Cyclophilin-like"/>
    <property type="match status" value="1"/>
</dbReference>
<dbReference type="KEGG" id="bko:CKF48_11350"/>
<dbReference type="SUPFAM" id="SSF50891">
    <property type="entry name" value="Cyclophilin-like"/>
    <property type="match status" value="1"/>
</dbReference>
<dbReference type="Gene3D" id="3.30.1360.40">
    <property type="match status" value="1"/>
</dbReference>
<dbReference type="SUPFAM" id="SSF160467">
    <property type="entry name" value="PH0987 N-terminal domain-like"/>
    <property type="match status" value="1"/>
</dbReference>
<dbReference type="GO" id="GO:0005524">
    <property type="term" value="F:ATP binding"/>
    <property type="evidence" value="ECO:0007669"/>
    <property type="project" value="UniProtKB-KW"/>
</dbReference>
<dbReference type="Proteomes" id="UP000215137">
    <property type="component" value="Chromosome"/>
</dbReference>
<evidence type="ECO:0000256" key="3">
    <source>
        <dbReference type="ARBA" id="ARBA00022840"/>
    </source>
</evidence>
<dbReference type="NCBIfam" id="TIGR00370">
    <property type="entry name" value="5-oxoprolinase subunit PxpB"/>
    <property type="match status" value="1"/>
</dbReference>
<evidence type="ECO:0000313" key="6">
    <source>
        <dbReference type="Proteomes" id="UP000215137"/>
    </source>
</evidence>
<dbReference type="InterPro" id="IPR003833">
    <property type="entry name" value="CT_C_D"/>
</dbReference>
<dbReference type="Pfam" id="PF02682">
    <property type="entry name" value="CT_C_D"/>
    <property type="match status" value="1"/>
</dbReference>
<protein>
    <submittedName>
        <fullName evidence="5">Kinase inhibitor</fullName>
    </submittedName>
</protein>
<dbReference type="OrthoDB" id="9778567at2"/>